<evidence type="ECO:0000313" key="3">
    <source>
        <dbReference type="Ensembl" id="ENSONIP00000016927.2"/>
    </source>
</evidence>
<feature type="domain" description="DBB" evidence="2">
    <location>
        <begin position="227"/>
        <end position="359"/>
    </location>
</feature>
<dbReference type="PANTHER" id="PTHR16267:SF13">
    <property type="entry name" value="B-CELL SCAFFOLD PROTEIN WITH ANKYRIN REPEATS"/>
    <property type="match status" value="1"/>
</dbReference>
<dbReference type="Pfam" id="PF14545">
    <property type="entry name" value="DBB"/>
    <property type="match status" value="1"/>
</dbReference>
<proteinExistence type="predicted"/>
<evidence type="ECO:0000313" key="4">
    <source>
        <dbReference type="Proteomes" id="UP000005207"/>
    </source>
</evidence>
<reference evidence="3" key="2">
    <citation type="submission" date="2025-08" db="UniProtKB">
        <authorList>
            <consortium name="Ensembl"/>
        </authorList>
    </citation>
    <scope>IDENTIFICATION</scope>
</reference>
<sequence length="679" mass="74325">MYILSKTSKPNFFLVIIAESLSALARKQPLICTPPDNSHPVTVKSALHTSSTTDMSHTAGDLLIVYDTEAKQWATYLQSVFTGPISEAGICCYDIAAATSPKGDFLRLVQYTCKLLILSKGLLEGLCPTKRFFLGRVLSPAAHVVVLLCGVESLNPLLELVPLNGDECTQISSEQDASEYLSTVMDTVRKASAANMNPMTHKPSASELKGVQMQLSGADSARSSIMVVPSRVPCGSSMEVFILLKNEVAGSDTEVEFTGKSRTLRVKPLRWNERILCVSAPDFPAGNVGVTVYSGGVPLNDAQLQYYNNIEEIACLLSRVTDPVDFMCQAFRVSSVDTLDQKLASMLLENMPTGGFQGLQCENAPERELHRAEVPSLLHFAARYGFRNVSSLLLQCPGAVRTLRTANRHGQTPVQIAKSHGHTEVHVILKEMLNMFGSGGDNDDASVYEMMCNAGNLSITDTQKPQQVEEKEGEDEDLYAPLGVNGEYDTILNSAKAKAVVIANRPPAPTPRPEGTQLMDSKTPYITQVFQRKKTPGDGDLYSLPSKQAARGREGSASTTYDTFVPNQIDGLQQLIEFQQQVKAGSLTVDEALELFSDWQHVQKDLDAKQQQKLSHLRATIINNREADDSVYDKINIVHHTASVAVNGSQRGNQPAESDFYSKPLKGQQSAFFRKSEKR</sequence>
<dbReference type="Proteomes" id="UP000005207">
    <property type="component" value="Linkage group LG3"/>
</dbReference>
<dbReference type="GO" id="GO:0005102">
    <property type="term" value="F:signaling receptor binding"/>
    <property type="evidence" value="ECO:0007669"/>
    <property type="project" value="TreeGrafter"/>
</dbReference>
<dbReference type="GeneTree" id="ENSGT00390000008787"/>
<dbReference type="GO" id="GO:1990782">
    <property type="term" value="F:protein tyrosine kinase binding"/>
    <property type="evidence" value="ECO:0007669"/>
    <property type="project" value="TreeGrafter"/>
</dbReference>
<dbReference type="GO" id="GO:0051898">
    <property type="term" value="P:negative regulation of phosphatidylinositol 3-kinase/protein kinase B signal transduction"/>
    <property type="evidence" value="ECO:0007669"/>
    <property type="project" value="TreeGrafter"/>
</dbReference>
<evidence type="ECO:0000259" key="2">
    <source>
        <dbReference type="PROSITE" id="PS51376"/>
    </source>
</evidence>
<reference evidence="4" key="1">
    <citation type="submission" date="2012-01" db="EMBL/GenBank/DDBJ databases">
        <title>The Genome Sequence of Oreochromis niloticus (Nile Tilapia).</title>
        <authorList>
            <consortium name="Broad Institute Genome Assembly Team"/>
            <consortium name="Broad Institute Sequencing Platform"/>
            <person name="Di Palma F."/>
            <person name="Johnson J."/>
            <person name="Lander E.S."/>
            <person name="Lindblad-Toh K."/>
        </authorList>
    </citation>
    <scope>NUCLEOTIDE SEQUENCE [LARGE SCALE GENOMIC DNA]</scope>
</reference>
<keyword evidence="4" id="KW-1185">Reference proteome</keyword>
<organism evidence="3 4">
    <name type="scientific">Oreochromis niloticus</name>
    <name type="common">Nile tilapia</name>
    <name type="synonym">Tilapia nilotica</name>
    <dbReference type="NCBI Taxonomy" id="8128"/>
    <lineage>
        <taxon>Eukaryota</taxon>
        <taxon>Metazoa</taxon>
        <taxon>Chordata</taxon>
        <taxon>Craniata</taxon>
        <taxon>Vertebrata</taxon>
        <taxon>Euteleostomi</taxon>
        <taxon>Actinopterygii</taxon>
        <taxon>Neopterygii</taxon>
        <taxon>Teleostei</taxon>
        <taxon>Neoteleostei</taxon>
        <taxon>Acanthomorphata</taxon>
        <taxon>Ovalentaria</taxon>
        <taxon>Cichlomorphae</taxon>
        <taxon>Cichliformes</taxon>
        <taxon>Cichlidae</taxon>
        <taxon>African cichlids</taxon>
        <taxon>Pseudocrenilabrinae</taxon>
        <taxon>Oreochromini</taxon>
        <taxon>Oreochromis</taxon>
    </lineage>
</organism>
<dbReference type="PROSITE" id="PS51376">
    <property type="entry name" value="DBB"/>
    <property type="match status" value="1"/>
</dbReference>
<dbReference type="AlphaFoldDB" id="I3K732"/>
<dbReference type="GO" id="GO:0042113">
    <property type="term" value="P:B cell activation"/>
    <property type="evidence" value="ECO:0007669"/>
    <property type="project" value="TreeGrafter"/>
</dbReference>
<dbReference type="Gene3D" id="3.40.50.10140">
    <property type="entry name" value="Toll/interleukin-1 receptor homology (TIR) domain"/>
    <property type="match status" value="1"/>
</dbReference>
<protein>
    <submittedName>
        <fullName evidence="3">B cell scaffold protein with ankyrin repeats 1</fullName>
    </submittedName>
</protein>
<dbReference type="eggNOG" id="ENOG502REIM">
    <property type="taxonomic scope" value="Eukaryota"/>
</dbReference>
<dbReference type="InParanoid" id="I3K732"/>
<dbReference type="GO" id="GO:0050869">
    <property type="term" value="P:negative regulation of B cell activation"/>
    <property type="evidence" value="ECO:0007669"/>
    <property type="project" value="TreeGrafter"/>
</dbReference>
<dbReference type="InterPro" id="IPR036770">
    <property type="entry name" value="Ankyrin_rpt-contain_sf"/>
</dbReference>
<dbReference type="PANTHER" id="PTHR16267">
    <property type="entry name" value="BANK1/PIK3AP1 FAMILY MEMBER"/>
    <property type="match status" value="1"/>
</dbReference>
<accession>I3K732</accession>
<gene>
    <name evidence="3" type="primary">BANK1</name>
</gene>
<reference evidence="3" key="3">
    <citation type="submission" date="2025-09" db="UniProtKB">
        <authorList>
            <consortium name="Ensembl"/>
        </authorList>
    </citation>
    <scope>IDENTIFICATION</scope>
</reference>
<dbReference type="InterPro" id="IPR052446">
    <property type="entry name" value="B-cell_PI3K-Signaling_Adptrs"/>
</dbReference>
<dbReference type="InterPro" id="IPR035897">
    <property type="entry name" value="Toll_tir_struct_dom_sf"/>
</dbReference>
<dbReference type="InterPro" id="IPR041340">
    <property type="entry name" value="PIK3AP1_TIR"/>
</dbReference>
<dbReference type="STRING" id="8128.ENSONIP00000016927"/>
<dbReference type="Gene3D" id="1.25.40.20">
    <property type="entry name" value="Ankyrin repeat-containing domain"/>
    <property type="match status" value="1"/>
</dbReference>
<dbReference type="SMART" id="SM01282">
    <property type="entry name" value="DBB"/>
    <property type="match status" value="1"/>
</dbReference>
<dbReference type="SUPFAM" id="SSF48403">
    <property type="entry name" value="Ankyrin repeat"/>
    <property type="match status" value="1"/>
</dbReference>
<name>I3K732_ORENI</name>
<dbReference type="Ensembl" id="ENSONIT00000016942.2">
    <property type="protein sequence ID" value="ENSONIP00000016927.2"/>
    <property type="gene ID" value="ENSONIG00000013461.2"/>
</dbReference>
<keyword evidence="1" id="KW-0597">Phosphoprotein</keyword>
<dbReference type="HOGENOM" id="CLU_012993_1_0_1"/>
<dbReference type="OMA" id="MCQALQA"/>
<dbReference type="InterPro" id="IPR017893">
    <property type="entry name" value="DBB_domain"/>
</dbReference>
<dbReference type="Pfam" id="PF18567">
    <property type="entry name" value="TIR_3"/>
    <property type="match status" value="1"/>
</dbReference>
<evidence type="ECO:0000256" key="1">
    <source>
        <dbReference type="ARBA" id="ARBA00022553"/>
    </source>
</evidence>